<accession>A0A183PEH7</accession>
<name>A0A183PEH7_9TREM</name>
<evidence type="ECO:0000313" key="3">
    <source>
        <dbReference type="Proteomes" id="UP000269396"/>
    </source>
</evidence>
<dbReference type="AlphaFoldDB" id="A0A183PEH7"/>
<gene>
    <name evidence="2" type="ORF">SMTD_LOCUS12763</name>
</gene>
<proteinExistence type="predicted"/>
<feature type="compositionally biased region" description="Basic and acidic residues" evidence="1">
    <location>
        <begin position="14"/>
        <end position="39"/>
    </location>
</feature>
<dbReference type="EMBL" id="UZAL01032778">
    <property type="protein sequence ID" value="VDP61801.1"/>
    <property type="molecule type" value="Genomic_DNA"/>
</dbReference>
<organism evidence="2 3">
    <name type="scientific">Schistosoma mattheei</name>
    <dbReference type="NCBI Taxonomy" id="31246"/>
    <lineage>
        <taxon>Eukaryota</taxon>
        <taxon>Metazoa</taxon>
        <taxon>Spiralia</taxon>
        <taxon>Lophotrochozoa</taxon>
        <taxon>Platyhelminthes</taxon>
        <taxon>Trematoda</taxon>
        <taxon>Digenea</taxon>
        <taxon>Strigeidida</taxon>
        <taxon>Schistosomatoidea</taxon>
        <taxon>Schistosomatidae</taxon>
        <taxon>Schistosoma</taxon>
    </lineage>
</organism>
<evidence type="ECO:0000256" key="1">
    <source>
        <dbReference type="SAM" id="MobiDB-lite"/>
    </source>
</evidence>
<reference evidence="2 3" key="1">
    <citation type="submission" date="2018-11" db="EMBL/GenBank/DDBJ databases">
        <authorList>
            <consortium name="Pathogen Informatics"/>
        </authorList>
    </citation>
    <scope>NUCLEOTIDE SEQUENCE [LARGE SCALE GENOMIC DNA]</scope>
    <source>
        <strain>Denwood</strain>
        <strain evidence="3">Zambia</strain>
    </source>
</reference>
<evidence type="ECO:0000313" key="2">
    <source>
        <dbReference type="EMBL" id="VDP61801.1"/>
    </source>
</evidence>
<feature type="region of interest" description="Disordered" evidence="1">
    <location>
        <begin position="1"/>
        <end position="58"/>
    </location>
</feature>
<protein>
    <submittedName>
        <fullName evidence="2">Uncharacterized protein</fullName>
    </submittedName>
</protein>
<sequence length="132" mass="15073">MESSRPKEKRKTKEHITPGKGDKHEKNEQELDRSGEEGPRQNGLEDAPPRQPQSDRLGKKCVPTLGCAAASVNLNDPEELEKCIDNVLVQHRNVEHLRNNDGPAYLFKFCILPTHSVNKTSLEIQFRRENDY</sequence>
<keyword evidence="3" id="KW-1185">Reference proteome</keyword>
<dbReference type="Proteomes" id="UP000269396">
    <property type="component" value="Unassembled WGS sequence"/>
</dbReference>